<accession>A0ABS8AT41</accession>
<sequence>MPGRQQKNNGPEPLHGAESAHLTPQVLLQAPPTEADPVQDFTTREFAAGQW</sequence>
<gene>
    <name evidence="2" type="ORF">LGH74_09510</name>
</gene>
<dbReference type="RefSeq" id="WP_226175041.1">
    <property type="nucleotide sequence ID" value="NZ_JAJADR010000002.1"/>
</dbReference>
<dbReference type="Proteomes" id="UP001165296">
    <property type="component" value="Unassembled WGS sequence"/>
</dbReference>
<name>A0ABS8AT41_9BACT</name>
<dbReference type="EMBL" id="JAJADR010000002">
    <property type="protein sequence ID" value="MCB2408212.1"/>
    <property type="molecule type" value="Genomic_DNA"/>
</dbReference>
<organism evidence="2 3">
    <name type="scientific">Hymenobacter lucidus</name>
    <dbReference type="NCBI Taxonomy" id="2880930"/>
    <lineage>
        <taxon>Bacteria</taxon>
        <taxon>Pseudomonadati</taxon>
        <taxon>Bacteroidota</taxon>
        <taxon>Cytophagia</taxon>
        <taxon>Cytophagales</taxon>
        <taxon>Hymenobacteraceae</taxon>
        <taxon>Hymenobacter</taxon>
    </lineage>
</organism>
<evidence type="ECO:0000313" key="3">
    <source>
        <dbReference type="Proteomes" id="UP001165296"/>
    </source>
</evidence>
<reference evidence="2" key="1">
    <citation type="submission" date="2021-10" db="EMBL/GenBank/DDBJ databases">
        <authorList>
            <person name="Dean J.D."/>
            <person name="Kim M.K."/>
            <person name="Newey C.N."/>
            <person name="Stoker T.S."/>
            <person name="Thompson D.W."/>
            <person name="Grose J.H."/>
        </authorList>
    </citation>
    <scope>NUCLEOTIDE SEQUENCE</scope>
    <source>
        <strain evidence="2">BT178</strain>
    </source>
</reference>
<evidence type="ECO:0000313" key="2">
    <source>
        <dbReference type="EMBL" id="MCB2408212.1"/>
    </source>
</evidence>
<feature type="region of interest" description="Disordered" evidence="1">
    <location>
        <begin position="1"/>
        <end position="51"/>
    </location>
</feature>
<evidence type="ECO:0000256" key="1">
    <source>
        <dbReference type="SAM" id="MobiDB-lite"/>
    </source>
</evidence>
<keyword evidence="3" id="KW-1185">Reference proteome</keyword>
<proteinExistence type="predicted"/>
<comment type="caution">
    <text evidence="2">The sequence shown here is derived from an EMBL/GenBank/DDBJ whole genome shotgun (WGS) entry which is preliminary data.</text>
</comment>
<protein>
    <submittedName>
        <fullName evidence="2">Uncharacterized protein</fullName>
    </submittedName>
</protein>